<dbReference type="InterPro" id="IPR053378">
    <property type="entry name" value="Prenyl_diphosphate_synthase"/>
</dbReference>
<keyword evidence="13" id="KW-1185">Reference proteome</keyword>
<dbReference type="PROSITE" id="PS00444">
    <property type="entry name" value="POLYPRENYL_SYNTHASE_2"/>
    <property type="match status" value="1"/>
</dbReference>
<dbReference type="PANTHER" id="PTHR43281:SF24">
    <property type="entry name" value="OS07G0580900 PROTEIN"/>
    <property type="match status" value="1"/>
</dbReference>
<evidence type="ECO:0000256" key="11">
    <source>
        <dbReference type="RuleBase" id="RU004466"/>
    </source>
</evidence>
<evidence type="ECO:0000256" key="8">
    <source>
        <dbReference type="ARBA" id="ARBA00022746"/>
    </source>
</evidence>
<dbReference type="NCBIfam" id="NF045485">
    <property type="entry name" value="FPPsyn"/>
    <property type="match status" value="1"/>
</dbReference>
<comment type="similarity">
    <text evidence="5 11">Belongs to the FPP/GGPP synthase family.</text>
</comment>
<evidence type="ECO:0000256" key="10">
    <source>
        <dbReference type="ARBA" id="ARBA00023229"/>
    </source>
</evidence>
<evidence type="ECO:0000256" key="5">
    <source>
        <dbReference type="ARBA" id="ARBA00006706"/>
    </source>
</evidence>
<comment type="pathway">
    <text evidence="3">Isoprenoid biosynthesis; farnesyl diphosphate biosynthesis; farnesyl diphosphate from geranyl diphosphate and isopentenyl diphosphate: step 1/1.</text>
</comment>
<evidence type="ECO:0000313" key="12">
    <source>
        <dbReference type="EMBL" id="MED6181977.1"/>
    </source>
</evidence>
<comment type="pathway">
    <text evidence="2">Isoprenoid biosynthesis; geranyl diphosphate biosynthesis; geranyl diphosphate from dimethylallyl diphosphate and isopentenyl diphosphate: step 1/1.</text>
</comment>
<dbReference type="Proteomes" id="UP001341840">
    <property type="component" value="Unassembled WGS sequence"/>
</dbReference>
<dbReference type="InterPro" id="IPR000092">
    <property type="entry name" value="Polyprenyl_synt"/>
</dbReference>
<evidence type="ECO:0000256" key="9">
    <source>
        <dbReference type="ARBA" id="ARBA00022842"/>
    </source>
</evidence>
<sequence length="377" mass="40924">MCSLNLNTSFLFHPATISRSRSPTFHLFHTLTKLPISSITTKNPHKKVNRRFYPSQSFSVSAVLTNEDVLKGENTERDKPAFNFKSYMVNRANNVNQALDDAVSLREPLKIHEAMRYSLLAGGKRVRPVLCLAACELVGGTEPMAMPAACAIEMIHTMSLIHDDLPCMDNDDLRRGMPTNHKVFGEDVAVLAGDALLSFAFEHLAVDTAKAGVPPARIVRALGELSKAIGAEGLVAGQVVDIASEGIADVGLEKLEFIHVHKTAALLEGAVVLGAILGGGSEDEVERLRKFARCIGLLFQVVDDILDVTKSSQELGKTAGKDLVADKVTYPKLLGLEKSRDFAEELNKDAQAQLSAFDPHKAAPLIALANYIAFRQN</sequence>
<keyword evidence="8" id="KW-0125">Carotenoid biosynthesis</keyword>
<dbReference type="Gene3D" id="1.10.600.10">
    <property type="entry name" value="Farnesyl Diphosphate Synthase"/>
    <property type="match status" value="1"/>
</dbReference>
<proteinExistence type="inferred from homology"/>
<comment type="cofactor">
    <cofactor evidence="1">
        <name>Mg(2+)</name>
        <dbReference type="ChEBI" id="CHEBI:18420"/>
    </cofactor>
</comment>
<keyword evidence="6 11" id="KW-0808">Transferase</keyword>
<dbReference type="InterPro" id="IPR033749">
    <property type="entry name" value="Polyprenyl_synt_CS"/>
</dbReference>
<keyword evidence="10" id="KW-0414">Isoprene biosynthesis</keyword>
<dbReference type="SFLD" id="SFLDS00005">
    <property type="entry name" value="Isoprenoid_Synthase_Type_I"/>
    <property type="match status" value="1"/>
</dbReference>
<dbReference type="InterPro" id="IPR008949">
    <property type="entry name" value="Isoprenoid_synthase_dom_sf"/>
</dbReference>
<comment type="caution">
    <text evidence="12">The sequence shown here is derived from an EMBL/GenBank/DDBJ whole genome shotgun (WGS) entry which is preliminary data.</text>
</comment>
<organism evidence="12 13">
    <name type="scientific">Stylosanthes scabra</name>
    <dbReference type="NCBI Taxonomy" id="79078"/>
    <lineage>
        <taxon>Eukaryota</taxon>
        <taxon>Viridiplantae</taxon>
        <taxon>Streptophyta</taxon>
        <taxon>Embryophyta</taxon>
        <taxon>Tracheophyta</taxon>
        <taxon>Spermatophyta</taxon>
        <taxon>Magnoliopsida</taxon>
        <taxon>eudicotyledons</taxon>
        <taxon>Gunneridae</taxon>
        <taxon>Pentapetalae</taxon>
        <taxon>rosids</taxon>
        <taxon>fabids</taxon>
        <taxon>Fabales</taxon>
        <taxon>Fabaceae</taxon>
        <taxon>Papilionoideae</taxon>
        <taxon>50 kb inversion clade</taxon>
        <taxon>dalbergioids sensu lato</taxon>
        <taxon>Dalbergieae</taxon>
        <taxon>Pterocarpus clade</taxon>
        <taxon>Stylosanthes</taxon>
    </lineage>
</organism>
<dbReference type="SFLD" id="SFLDG01017">
    <property type="entry name" value="Polyprenyl_Transferase_Like"/>
    <property type="match status" value="1"/>
</dbReference>
<dbReference type="EMBL" id="JASCZI010181330">
    <property type="protein sequence ID" value="MED6181977.1"/>
    <property type="molecule type" value="Genomic_DNA"/>
</dbReference>
<evidence type="ECO:0000256" key="2">
    <source>
        <dbReference type="ARBA" id="ARBA00004932"/>
    </source>
</evidence>
<accession>A0ABU6W9Y5</accession>
<reference evidence="12 13" key="1">
    <citation type="journal article" date="2023" name="Plants (Basel)">
        <title>Bridging the Gap: Combining Genomics and Transcriptomics Approaches to Understand Stylosanthes scabra, an Orphan Legume from the Brazilian Caatinga.</title>
        <authorList>
            <person name="Ferreira-Neto J.R.C."/>
            <person name="da Silva M.D."/>
            <person name="Binneck E."/>
            <person name="de Melo N.F."/>
            <person name="da Silva R.H."/>
            <person name="de Melo A.L.T.M."/>
            <person name="Pandolfi V."/>
            <person name="Bustamante F.O."/>
            <person name="Brasileiro-Vidal A.C."/>
            <person name="Benko-Iseppon A.M."/>
        </authorList>
    </citation>
    <scope>NUCLEOTIDE SEQUENCE [LARGE SCALE GENOMIC DNA]</scope>
    <source>
        <tissue evidence="12">Leaves</tissue>
    </source>
</reference>
<evidence type="ECO:0008006" key="14">
    <source>
        <dbReference type="Google" id="ProtNLM"/>
    </source>
</evidence>
<evidence type="ECO:0000256" key="4">
    <source>
        <dbReference type="ARBA" id="ARBA00005221"/>
    </source>
</evidence>
<dbReference type="PANTHER" id="PTHR43281">
    <property type="entry name" value="FARNESYL DIPHOSPHATE SYNTHASE"/>
    <property type="match status" value="1"/>
</dbReference>
<evidence type="ECO:0000256" key="6">
    <source>
        <dbReference type="ARBA" id="ARBA00022679"/>
    </source>
</evidence>
<name>A0ABU6W9Y5_9FABA</name>
<evidence type="ECO:0000313" key="13">
    <source>
        <dbReference type="Proteomes" id="UP001341840"/>
    </source>
</evidence>
<comment type="pathway">
    <text evidence="4">Isoprenoid biosynthesis; geranylgeranyl diphosphate biosynthesis; geranylgeranyl diphosphate from farnesyl diphosphate and isopentenyl diphosphate: step 1/1.</text>
</comment>
<evidence type="ECO:0000256" key="3">
    <source>
        <dbReference type="ARBA" id="ARBA00005035"/>
    </source>
</evidence>
<protein>
    <recommendedName>
        <fullName evidence="14">Geranylgeranyl diphosphate synthase</fullName>
    </recommendedName>
</protein>
<dbReference type="SUPFAM" id="SSF48576">
    <property type="entry name" value="Terpenoid synthases"/>
    <property type="match status" value="1"/>
</dbReference>
<evidence type="ECO:0000256" key="1">
    <source>
        <dbReference type="ARBA" id="ARBA00001946"/>
    </source>
</evidence>
<evidence type="ECO:0000256" key="7">
    <source>
        <dbReference type="ARBA" id="ARBA00022723"/>
    </source>
</evidence>
<dbReference type="Pfam" id="PF00348">
    <property type="entry name" value="polyprenyl_synt"/>
    <property type="match status" value="1"/>
</dbReference>
<keyword evidence="7" id="KW-0479">Metal-binding</keyword>
<gene>
    <name evidence="12" type="ORF">PIB30_024448</name>
</gene>
<dbReference type="CDD" id="cd00685">
    <property type="entry name" value="Trans_IPPS_HT"/>
    <property type="match status" value="1"/>
</dbReference>
<keyword evidence="9" id="KW-0460">Magnesium</keyword>
<dbReference type="PROSITE" id="PS00723">
    <property type="entry name" value="POLYPRENYL_SYNTHASE_1"/>
    <property type="match status" value="1"/>
</dbReference>